<comment type="caution">
    <text evidence="1">The sequence shown here is derived from an EMBL/GenBank/DDBJ whole genome shotgun (WGS) entry which is preliminary data.</text>
</comment>
<reference evidence="1" key="1">
    <citation type="submission" date="2020-07" db="EMBL/GenBank/DDBJ databases">
        <title>Genome sequence and genetic diversity analysis of an under-domesticated orphan crop, white fonio (Digitaria exilis).</title>
        <authorList>
            <person name="Bennetzen J.L."/>
            <person name="Chen S."/>
            <person name="Ma X."/>
            <person name="Wang X."/>
            <person name="Yssel A.E.J."/>
            <person name="Chaluvadi S.R."/>
            <person name="Johnson M."/>
            <person name="Gangashetty P."/>
            <person name="Hamidou F."/>
            <person name="Sanogo M.D."/>
            <person name="Zwaenepoel A."/>
            <person name="Wallace J."/>
            <person name="Van De Peer Y."/>
            <person name="Van Deynze A."/>
        </authorList>
    </citation>
    <scope>NUCLEOTIDE SEQUENCE</scope>
    <source>
        <tissue evidence="1">Leaves</tissue>
    </source>
</reference>
<sequence>MEEEIFRTPEPILSLSVDTERFEWVAPPTRYGFLLAELDAHLCAVVNIRGFVERRYELWVRTPASWSLRCRISFESLLPRPTRDAMGRAIRMLLIGHHFTATQQRAHRMFTAARLLYSNMNMHQ</sequence>
<protein>
    <submittedName>
        <fullName evidence="1">Uncharacterized protein</fullName>
    </submittedName>
</protein>
<evidence type="ECO:0000313" key="1">
    <source>
        <dbReference type="EMBL" id="KAF8769715.1"/>
    </source>
</evidence>
<dbReference type="AlphaFoldDB" id="A0A835KTJ3"/>
<name>A0A835KTJ3_9POAL</name>
<evidence type="ECO:0000313" key="2">
    <source>
        <dbReference type="Proteomes" id="UP000636709"/>
    </source>
</evidence>
<organism evidence="1 2">
    <name type="scientific">Digitaria exilis</name>
    <dbReference type="NCBI Taxonomy" id="1010633"/>
    <lineage>
        <taxon>Eukaryota</taxon>
        <taxon>Viridiplantae</taxon>
        <taxon>Streptophyta</taxon>
        <taxon>Embryophyta</taxon>
        <taxon>Tracheophyta</taxon>
        <taxon>Spermatophyta</taxon>
        <taxon>Magnoliopsida</taxon>
        <taxon>Liliopsida</taxon>
        <taxon>Poales</taxon>
        <taxon>Poaceae</taxon>
        <taxon>PACMAD clade</taxon>
        <taxon>Panicoideae</taxon>
        <taxon>Panicodae</taxon>
        <taxon>Paniceae</taxon>
        <taxon>Anthephorinae</taxon>
        <taxon>Digitaria</taxon>
    </lineage>
</organism>
<keyword evidence="2" id="KW-1185">Reference proteome</keyword>
<proteinExistence type="predicted"/>
<dbReference type="EMBL" id="JACEFO010000430">
    <property type="protein sequence ID" value="KAF8769715.1"/>
    <property type="molecule type" value="Genomic_DNA"/>
</dbReference>
<dbReference type="Proteomes" id="UP000636709">
    <property type="component" value="Unassembled WGS sequence"/>
</dbReference>
<gene>
    <name evidence="1" type="ORF">HU200_006324</name>
</gene>
<accession>A0A835KTJ3</accession>